<dbReference type="EC" id="3.1.21.-" evidence="1"/>
<organism evidence="1 2">
    <name type="scientific">Robertmurraya yapensis</name>
    <name type="common">ex Hitch et al 2024</name>
    <dbReference type="NCBI Taxonomy" id="3133160"/>
    <lineage>
        <taxon>Bacteria</taxon>
        <taxon>Bacillati</taxon>
        <taxon>Bacillota</taxon>
        <taxon>Bacilli</taxon>
        <taxon>Bacillales</taxon>
        <taxon>Bacillaceae</taxon>
        <taxon>Robertmurraya</taxon>
    </lineage>
</organism>
<keyword evidence="1" id="KW-0255">Endonuclease</keyword>
<gene>
    <name evidence="1" type="ORF">WMO40_19815</name>
</gene>
<proteinExistence type="predicted"/>
<protein>
    <submittedName>
        <fullName evidence="1">Restriction endonuclease subunit S</fullName>
        <ecNumber evidence="1">3.1.21.-</ecNumber>
    </submittedName>
</protein>
<comment type="caution">
    <text evidence="1">The sequence shown here is derived from an EMBL/GenBank/DDBJ whole genome shotgun (WGS) entry which is preliminary data.</text>
</comment>
<evidence type="ECO:0000313" key="2">
    <source>
        <dbReference type="Proteomes" id="UP001439875"/>
    </source>
</evidence>
<keyword evidence="1" id="KW-0378">Hydrolase</keyword>
<keyword evidence="1" id="KW-0540">Nuclease</keyword>
<evidence type="ECO:0000313" key="1">
    <source>
        <dbReference type="EMBL" id="MEQ2528922.1"/>
    </source>
</evidence>
<dbReference type="Proteomes" id="UP001439875">
    <property type="component" value="Unassembled WGS sequence"/>
</dbReference>
<dbReference type="EMBL" id="JBBMEW010000024">
    <property type="protein sequence ID" value="MEQ2528922.1"/>
    <property type="molecule type" value="Genomic_DNA"/>
</dbReference>
<reference evidence="1" key="1">
    <citation type="submission" date="2024-03" db="EMBL/GenBank/DDBJ databases">
        <title>Human intestinal bacterial collection.</title>
        <authorList>
            <person name="Pauvert C."/>
            <person name="Hitch T.C.A."/>
            <person name="Clavel T."/>
        </authorList>
    </citation>
    <scope>NUCLEOTIDE SEQUENCE</scope>
    <source>
        <strain evidence="1">CLA-AA-H227</strain>
    </source>
</reference>
<sequence length="366" mass="41675">MKIKRLGELVNIRTGKLDANASDENGSYPFFTCSVTPLKIDSYSYDTECVLVAGNGDLNVKYYEGKFDAYQRTYIIESKDKEVLNVKYLFYFLEKYVEKLRSQSIGGVIKYIKLGNLTEALIPIFSVDIQRKIVDVLGKSQFIIEKRQSQIEALDELTQCVFLEMFGDPKLKDSKFRKRPISDFGEVITGNTPSRKVKEYYGDHIEWIKSDNINTPYHFLTTAEEYLSEKGMEKGRVVPENSILITCIAGSKSCIGNAAIADREVAFNQQINAIIPKGNPFFLYTQFLVGKELVQLASTDGMKGLVSKGAFQKIEFICPPNELQDEFGKKFLVIQNQKQQLLTSLQKMEELYESLLQKSFNGELFE</sequence>
<keyword evidence="2" id="KW-1185">Reference proteome</keyword>
<name>A0ACC6SGE8_9BACI</name>
<accession>A0ACC6SGE8</accession>